<dbReference type="Pfam" id="PF00193">
    <property type="entry name" value="Xlink"/>
    <property type="match status" value="1"/>
</dbReference>
<evidence type="ECO:0000313" key="5">
    <source>
        <dbReference type="Proteomes" id="UP001164746"/>
    </source>
</evidence>
<dbReference type="Proteomes" id="UP001164746">
    <property type="component" value="Chromosome 4"/>
</dbReference>
<evidence type="ECO:0000259" key="3">
    <source>
        <dbReference type="SMART" id="SM00445"/>
    </source>
</evidence>
<dbReference type="Gene3D" id="3.50.4.10">
    <property type="entry name" value="Hepatocyte Growth Factor"/>
    <property type="match status" value="1"/>
</dbReference>
<sequence length="201" mass="22104">MMGYRKCFVQDFVIVLILFKSILCTTVPFLSFMTKKNLAVDKAETFMETKSASYFECVAKCSKHPTCNTVSFSVAGQCLLSGEVLVFGNGLSTKLTDGQGWKTAFKFIYRVTAKRGVNGHNTLTFAEAAGRCEDYGLTIATPVQVLEARTQGMEKCNCAWLSDGSSGLILQSERLSCTSYPYHDGIMTAPCASRTLQNVWC</sequence>
<feature type="domain" description="Link" evidence="3">
    <location>
        <begin position="108"/>
        <end position="201"/>
    </location>
</feature>
<dbReference type="SMART" id="SM00445">
    <property type="entry name" value="LINK"/>
    <property type="match status" value="1"/>
</dbReference>
<dbReference type="EMBL" id="CP111015">
    <property type="protein sequence ID" value="WAR02191.1"/>
    <property type="molecule type" value="Genomic_DNA"/>
</dbReference>
<evidence type="ECO:0000256" key="2">
    <source>
        <dbReference type="SAM" id="Phobius"/>
    </source>
</evidence>
<dbReference type="InterPro" id="IPR016187">
    <property type="entry name" value="CTDL_fold"/>
</dbReference>
<gene>
    <name evidence="4" type="ORF">MAR_008749</name>
</gene>
<dbReference type="InterPro" id="IPR000538">
    <property type="entry name" value="Link_dom"/>
</dbReference>
<dbReference type="Gene3D" id="3.10.100.10">
    <property type="entry name" value="Mannose-Binding Protein A, subunit A"/>
    <property type="match status" value="1"/>
</dbReference>
<evidence type="ECO:0000256" key="1">
    <source>
        <dbReference type="ARBA" id="ARBA00023157"/>
    </source>
</evidence>
<evidence type="ECO:0000313" key="4">
    <source>
        <dbReference type="EMBL" id="WAR02191.1"/>
    </source>
</evidence>
<keyword evidence="1" id="KW-1015">Disulfide bond</keyword>
<name>A0ABY7E106_MYAAR</name>
<proteinExistence type="predicted"/>
<feature type="non-terminal residue" evidence="4">
    <location>
        <position position="201"/>
    </location>
</feature>
<feature type="transmembrane region" description="Helical" evidence="2">
    <location>
        <begin position="12"/>
        <end position="33"/>
    </location>
</feature>
<accession>A0ABY7E106</accession>
<keyword evidence="5" id="KW-1185">Reference proteome</keyword>
<protein>
    <recommendedName>
        <fullName evidence="3">Link domain-containing protein</fullName>
    </recommendedName>
</protein>
<keyword evidence="2" id="KW-1133">Transmembrane helix</keyword>
<organism evidence="4 5">
    <name type="scientific">Mya arenaria</name>
    <name type="common">Soft-shell clam</name>
    <dbReference type="NCBI Taxonomy" id="6604"/>
    <lineage>
        <taxon>Eukaryota</taxon>
        <taxon>Metazoa</taxon>
        <taxon>Spiralia</taxon>
        <taxon>Lophotrochozoa</taxon>
        <taxon>Mollusca</taxon>
        <taxon>Bivalvia</taxon>
        <taxon>Autobranchia</taxon>
        <taxon>Heteroconchia</taxon>
        <taxon>Euheterodonta</taxon>
        <taxon>Imparidentia</taxon>
        <taxon>Neoheterodontei</taxon>
        <taxon>Myida</taxon>
        <taxon>Myoidea</taxon>
        <taxon>Myidae</taxon>
        <taxon>Mya</taxon>
    </lineage>
</organism>
<dbReference type="InterPro" id="IPR016186">
    <property type="entry name" value="C-type_lectin-like/link_sf"/>
</dbReference>
<dbReference type="SUPFAM" id="SSF56436">
    <property type="entry name" value="C-type lectin-like"/>
    <property type="match status" value="1"/>
</dbReference>
<reference evidence="4" key="1">
    <citation type="submission" date="2022-11" db="EMBL/GenBank/DDBJ databases">
        <title>Centuries of genome instability and evolution in soft-shell clam transmissible cancer (bioRxiv).</title>
        <authorList>
            <person name="Hart S.F.M."/>
            <person name="Yonemitsu M.A."/>
            <person name="Giersch R.M."/>
            <person name="Beal B.F."/>
            <person name="Arriagada G."/>
            <person name="Davis B.W."/>
            <person name="Ostrander E.A."/>
            <person name="Goff S.P."/>
            <person name="Metzger M.J."/>
        </authorList>
    </citation>
    <scope>NUCLEOTIDE SEQUENCE</scope>
    <source>
        <strain evidence="4">MELC-2E11</strain>
        <tissue evidence="4">Siphon/mantle</tissue>
    </source>
</reference>
<keyword evidence="2" id="KW-0472">Membrane</keyword>
<keyword evidence="2" id="KW-0812">Transmembrane</keyword>